<keyword evidence="3" id="KW-1185">Reference proteome</keyword>
<dbReference type="Gene3D" id="1.10.260.40">
    <property type="entry name" value="lambda repressor-like DNA-binding domains"/>
    <property type="match status" value="1"/>
</dbReference>
<dbReference type="SUPFAM" id="SSF47413">
    <property type="entry name" value="lambda repressor-like DNA-binding domains"/>
    <property type="match status" value="1"/>
</dbReference>
<accession>A0A1G7SY48</accession>
<dbReference type="AlphaFoldDB" id="A0A1G7SY48"/>
<evidence type="ECO:0000259" key="1">
    <source>
        <dbReference type="PROSITE" id="PS50943"/>
    </source>
</evidence>
<dbReference type="RefSeq" id="WP_090020588.1">
    <property type="nucleotide sequence ID" value="NZ_FNCE01000008.1"/>
</dbReference>
<name>A0A1G7SY48_9PROT</name>
<dbReference type="STRING" id="1082479.SAMN05216241_1082"/>
<gene>
    <name evidence="2" type="ORF">SAMN05216241_1082</name>
</gene>
<dbReference type="EMBL" id="FNCE01000008">
    <property type="protein sequence ID" value="SDG28005.1"/>
    <property type="molecule type" value="Genomic_DNA"/>
</dbReference>
<organism evidence="2 3">
    <name type="scientific">Limimonas halophila</name>
    <dbReference type="NCBI Taxonomy" id="1082479"/>
    <lineage>
        <taxon>Bacteria</taxon>
        <taxon>Pseudomonadati</taxon>
        <taxon>Pseudomonadota</taxon>
        <taxon>Alphaproteobacteria</taxon>
        <taxon>Rhodospirillales</taxon>
        <taxon>Rhodovibrionaceae</taxon>
        <taxon>Limimonas</taxon>
    </lineage>
</organism>
<dbReference type="InterPro" id="IPR010982">
    <property type="entry name" value="Lambda_DNA-bd_dom_sf"/>
</dbReference>
<dbReference type="InterPro" id="IPR001387">
    <property type="entry name" value="Cro/C1-type_HTH"/>
</dbReference>
<evidence type="ECO:0000313" key="3">
    <source>
        <dbReference type="Proteomes" id="UP000199415"/>
    </source>
</evidence>
<evidence type="ECO:0000313" key="2">
    <source>
        <dbReference type="EMBL" id="SDG28005.1"/>
    </source>
</evidence>
<dbReference type="OrthoDB" id="8902678at2"/>
<dbReference type="CDD" id="cd00093">
    <property type="entry name" value="HTH_XRE"/>
    <property type="match status" value="1"/>
</dbReference>
<dbReference type="PROSITE" id="PS50943">
    <property type="entry name" value="HTH_CROC1"/>
    <property type="match status" value="1"/>
</dbReference>
<dbReference type="GO" id="GO:0003677">
    <property type="term" value="F:DNA binding"/>
    <property type="evidence" value="ECO:0007669"/>
    <property type="project" value="InterPro"/>
</dbReference>
<dbReference type="Proteomes" id="UP000199415">
    <property type="component" value="Unassembled WGS sequence"/>
</dbReference>
<proteinExistence type="predicted"/>
<feature type="domain" description="HTH cro/C1-type" evidence="1">
    <location>
        <begin position="21"/>
        <end position="65"/>
    </location>
</feature>
<protein>
    <recommendedName>
        <fullName evidence="1">HTH cro/C1-type domain-containing protein</fullName>
    </recommendedName>
</protein>
<dbReference type="Pfam" id="PF13443">
    <property type="entry name" value="HTH_26"/>
    <property type="match status" value="1"/>
</dbReference>
<reference evidence="2 3" key="1">
    <citation type="submission" date="2016-10" db="EMBL/GenBank/DDBJ databases">
        <authorList>
            <person name="de Groot N.N."/>
        </authorList>
    </citation>
    <scope>NUCLEOTIDE SEQUENCE [LARGE SCALE GENOMIC DNA]</scope>
    <source>
        <strain evidence="2 3">DSM 25584</strain>
    </source>
</reference>
<sequence>MADSDADFAQNLALLCSYAPSIAEVCRRMDINRAQFNRYLAGTAAPSRRSMRRICDHFGVEESELRMPHARFAEIVALKPGASARFGGASPLPGYPPQVYANAQPLPDRYYGYYHRYFYSGAGDNAITKSLVHIFHDQGRAVWKNVELASRPASSKGPRNTLKYVGEVVVLTDRIHVVEYEMLGAHNFCYTILYPAYGNHLTWLNGLQTWLALSPGRHPTTATVALKFLGRRVDVRKALASCGTAPDDDPRLEREALDRLYAVHQKQSAALAVDEAWG</sequence>